<name>A0A518DS91_9BACT</name>
<evidence type="ECO:0000313" key="3">
    <source>
        <dbReference type="EMBL" id="QDU94704.1"/>
    </source>
</evidence>
<dbReference type="OrthoDB" id="271351at2"/>
<dbReference type="AlphaFoldDB" id="A0A518DS91"/>
<organism evidence="3 4">
    <name type="scientific">Lignipirellula cremea</name>
    <dbReference type="NCBI Taxonomy" id="2528010"/>
    <lineage>
        <taxon>Bacteria</taxon>
        <taxon>Pseudomonadati</taxon>
        <taxon>Planctomycetota</taxon>
        <taxon>Planctomycetia</taxon>
        <taxon>Pirellulales</taxon>
        <taxon>Pirellulaceae</taxon>
        <taxon>Lignipirellula</taxon>
    </lineage>
</organism>
<gene>
    <name evidence="3" type="ORF">Pla8534_25100</name>
</gene>
<proteinExistence type="predicted"/>
<dbReference type="Proteomes" id="UP000317648">
    <property type="component" value="Chromosome"/>
</dbReference>
<reference evidence="3 4" key="1">
    <citation type="submission" date="2019-02" db="EMBL/GenBank/DDBJ databases">
        <title>Deep-cultivation of Planctomycetes and their phenomic and genomic characterization uncovers novel biology.</title>
        <authorList>
            <person name="Wiegand S."/>
            <person name="Jogler M."/>
            <person name="Boedeker C."/>
            <person name="Pinto D."/>
            <person name="Vollmers J."/>
            <person name="Rivas-Marin E."/>
            <person name="Kohn T."/>
            <person name="Peeters S.H."/>
            <person name="Heuer A."/>
            <person name="Rast P."/>
            <person name="Oberbeckmann S."/>
            <person name="Bunk B."/>
            <person name="Jeske O."/>
            <person name="Meyerdierks A."/>
            <person name="Storesund J.E."/>
            <person name="Kallscheuer N."/>
            <person name="Luecker S."/>
            <person name="Lage O.M."/>
            <person name="Pohl T."/>
            <person name="Merkel B.J."/>
            <person name="Hornburger P."/>
            <person name="Mueller R.-W."/>
            <person name="Bruemmer F."/>
            <person name="Labrenz M."/>
            <person name="Spormann A.M."/>
            <person name="Op den Camp H."/>
            <person name="Overmann J."/>
            <person name="Amann R."/>
            <person name="Jetten M.S.M."/>
            <person name="Mascher T."/>
            <person name="Medema M.H."/>
            <person name="Devos D.P."/>
            <person name="Kaster A.-K."/>
            <person name="Ovreas L."/>
            <person name="Rohde M."/>
            <person name="Galperin M.Y."/>
            <person name="Jogler C."/>
        </authorList>
    </citation>
    <scope>NUCLEOTIDE SEQUENCE [LARGE SCALE GENOMIC DNA]</scope>
    <source>
        <strain evidence="3 4">Pla85_3_4</strain>
    </source>
</reference>
<keyword evidence="2" id="KW-0732">Signal</keyword>
<dbReference type="RefSeq" id="WP_145053341.1">
    <property type="nucleotide sequence ID" value="NZ_CP036433.1"/>
</dbReference>
<feature type="chain" id="PRO_5021727827" description="HEAT repeat protein" evidence="2">
    <location>
        <begin position="24"/>
        <end position="360"/>
    </location>
</feature>
<feature type="compositionally biased region" description="Basic and acidic residues" evidence="1">
    <location>
        <begin position="330"/>
        <end position="339"/>
    </location>
</feature>
<feature type="region of interest" description="Disordered" evidence="1">
    <location>
        <begin position="281"/>
        <end position="360"/>
    </location>
</feature>
<evidence type="ECO:0000313" key="4">
    <source>
        <dbReference type="Proteomes" id="UP000317648"/>
    </source>
</evidence>
<keyword evidence="4" id="KW-1185">Reference proteome</keyword>
<evidence type="ECO:0000256" key="1">
    <source>
        <dbReference type="SAM" id="MobiDB-lite"/>
    </source>
</evidence>
<accession>A0A518DS91</accession>
<dbReference type="KEGG" id="lcre:Pla8534_25100"/>
<protein>
    <recommendedName>
        <fullName evidence="5">HEAT repeat protein</fullName>
    </recommendedName>
</protein>
<evidence type="ECO:0000256" key="2">
    <source>
        <dbReference type="SAM" id="SignalP"/>
    </source>
</evidence>
<sequence precursor="true">MFFRTLAASLAAMLFSFAPFAMAVDTADIEQWVRQLDSDQFAERQNASTELADAGVEAIPALEKAAQSGVREAVVRSIEILKRHFESDNAPVKEAAEKALKRLEDSPEASIARRAANALKPKEIEQPQAGAFGGIVVNGGGAIRIQIQQGGGLQRRVQIRNANGVKEIEAEENGRKVKIKEDANGIKVEITEKKGEKEETKTYEAKNLDELKQKHPDAYKAHQQYDNQQQGIQIRAFGANRQVLPMQIRPALPAAPNQQALPAQIQPAQRHAQAIARIRAMQAARRPGGEEADPLQSAADRLQEARKQLQGEAEQGGEKVQQELKPALESLDKAIERLGEAQQARAAQEDGPPGPNQQDK</sequence>
<feature type="signal peptide" evidence="2">
    <location>
        <begin position="1"/>
        <end position="23"/>
    </location>
</feature>
<dbReference type="EMBL" id="CP036433">
    <property type="protein sequence ID" value="QDU94704.1"/>
    <property type="molecule type" value="Genomic_DNA"/>
</dbReference>
<evidence type="ECO:0008006" key="5">
    <source>
        <dbReference type="Google" id="ProtNLM"/>
    </source>
</evidence>